<feature type="transmembrane region" description="Helical" evidence="6">
    <location>
        <begin position="230"/>
        <end position="253"/>
    </location>
</feature>
<dbReference type="GO" id="GO:0015658">
    <property type="term" value="F:branched-chain amino acid transmembrane transporter activity"/>
    <property type="evidence" value="ECO:0007669"/>
    <property type="project" value="InterPro"/>
</dbReference>
<reference evidence="8 10" key="2">
    <citation type="submission" date="2023-07" db="EMBL/GenBank/DDBJ databases">
        <title>Genomic Encyclopedia of Type Strains, Phase IV (KMG-IV): sequencing the most valuable type-strain genomes for metagenomic binning, comparative biology and taxonomic classification.</title>
        <authorList>
            <person name="Goeker M."/>
        </authorList>
    </citation>
    <scope>NUCLEOTIDE SEQUENCE [LARGE SCALE GENOMIC DNA]</scope>
    <source>
        <strain evidence="8 10">DSM 338</strain>
    </source>
</reference>
<dbReference type="GeneID" id="95765596"/>
<protein>
    <submittedName>
        <fullName evidence="7">Branched-chain amino acid ABC transporter permease</fullName>
    </submittedName>
    <submittedName>
        <fullName evidence="8">Branched-chain amino acid transport system permease protein</fullName>
    </submittedName>
</protein>
<dbReference type="CDD" id="cd06581">
    <property type="entry name" value="TM_PBP1_LivM_like"/>
    <property type="match status" value="1"/>
</dbReference>
<accession>A0A9W6CMJ3</accession>
<reference evidence="7" key="1">
    <citation type="submission" date="2022-12" db="EMBL/GenBank/DDBJ databases">
        <title>Reference genome sequencing for broad-spectrum identification of bacterial and archaeal isolates by mass spectrometry.</title>
        <authorList>
            <person name="Sekiguchi Y."/>
            <person name="Tourlousse D.M."/>
        </authorList>
    </citation>
    <scope>NUCLEOTIDE SEQUENCE</scope>
    <source>
        <strain evidence="7">301</strain>
    </source>
</reference>
<feature type="transmembrane region" description="Helical" evidence="6">
    <location>
        <begin position="265"/>
        <end position="298"/>
    </location>
</feature>
<dbReference type="PANTHER" id="PTHR30482:SF5">
    <property type="entry name" value="ABC TRANSPORTER PERMEASE PROTEIN"/>
    <property type="match status" value="1"/>
</dbReference>
<feature type="transmembrane region" description="Helical" evidence="6">
    <location>
        <begin position="102"/>
        <end position="124"/>
    </location>
</feature>
<keyword evidence="10" id="KW-1185">Reference proteome</keyword>
<evidence type="ECO:0000256" key="6">
    <source>
        <dbReference type="SAM" id="Phobius"/>
    </source>
</evidence>
<dbReference type="GO" id="GO:0005886">
    <property type="term" value="C:plasma membrane"/>
    <property type="evidence" value="ECO:0007669"/>
    <property type="project" value="UniProtKB-SubCell"/>
</dbReference>
<feature type="transmembrane region" description="Helical" evidence="6">
    <location>
        <begin position="50"/>
        <end position="69"/>
    </location>
</feature>
<keyword evidence="5 6" id="KW-0472">Membrane</keyword>
<dbReference type="RefSeq" id="WP_281809841.1">
    <property type="nucleotide sequence ID" value="NZ_BSDO01000011.1"/>
</dbReference>
<comment type="subcellular location">
    <subcellularLocation>
        <location evidence="1">Cell membrane</location>
        <topology evidence="1">Multi-pass membrane protein</topology>
    </subcellularLocation>
</comment>
<evidence type="ECO:0000256" key="2">
    <source>
        <dbReference type="ARBA" id="ARBA00022475"/>
    </source>
</evidence>
<feature type="transmembrane region" description="Helical" evidence="6">
    <location>
        <begin position="131"/>
        <end position="147"/>
    </location>
</feature>
<gene>
    <name evidence="8" type="ORF">GGQ86_005081</name>
    <name evidence="7" type="ORF">XFLAVUS301_48270</name>
</gene>
<dbReference type="EMBL" id="BSDO01000011">
    <property type="protein sequence ID" value="GLI25153.1"/>
    <property type="molecule type" value="Genomic_DNA"/>
</dbReference>
<dbReference type="InterPro" id="IPR001851">
    <property type="entry name" value="ABC_transp_permease"/>
</dbReference>
<keyword evidence="3 6" id="KW-0812">Transmembrane</keyword>
<evidence type="ECO:0000256" key="1">
    <source>
        <dbReference type="ARBA" id="ARBA00004651"/>
    </source>
</evidence>
<dbReference type="AlphaFoldDB" id="A0A9W6CMJ3"/>
<dbReference type="PANTHER" id="PTHR30482">
    <property type="entry name" value="HIGH-AFFINITY BRANCHED-CHAIN AMINO ACID TRANSPORT SYSTEM PERMEASE"/>
    <property type="match status" value="1"/>
</dbReference>
<feature type="transmembrane region" description="Helical" evidence="6">
    <location>
        <begin position="27"/>
        <end position="44"/>
    </location>
</feature>
<dbReference type="EMBL" id="JAVDPY010000013">
    <property type="protein sequence ID" value="MDR6336578.1"/>
    <property type="molecule type" value="Genomic_DNA"/>
</dbReference>
<feature type="transmembrane region" description="Helical" evidence="6">
    <location>
        <begin position="182"/>
        <end position="200"/>
    </location>
</feature>
<dbReference type="Proteomes" id="UP001245370">
    <property type="component" value="Unassembled WGS sequence"/>
</dbReference>
<evidence type="ECO:0000256" key="3">
    <source>
        <dbReference type="ARBA" id="ARBA00022692"/>
    </source>
</evidence>
<organism evidence="7 9">
    <name type="scientific">Xanthobacter flavus</name>
    <dbReference type="NCBI Taxonomy" id="281"/>
    <lineage>
        <taxon>Bacteria</taxon>
        <taxon>Pseudomonadati</taxon>
        <taxon>Pseudomonadota</taxon>
        <taxon>Alphaproteobacteria</taxon>
        <taxon>Hyphomicrobiales</taxon>
        <taxon>Xanthobacteraceae</taxon>
        <taxon>Xanthobacter</taxon>
    </lineage>
</organism>
<dbReference type="Pfam" id="PF02653">
    <property type="entry name" value="BPD_transp_2"/>
    <property type="match status" value="1"/>
</dbReference>
<evidence type="ECO:0000313" key="10">
    <source>
        <dbReference type="Proteomes" id="UP001245370"/>
    </source>
</evidence>
<sequence length="354" mass="37576">MFHRDAGALKTSYGEEQAIFPVALDRWAVMALVAVGALVVPFVAGPYWLGSILLPCLILSLAAIGLNILTGYAGQLSLGSGAFMAVGAYAAVNLVIRLPWLPFPVSFVLAGMVAGAVGLAFGLLSLRIRGFYVAVATLAAQFFIEWICTHIPWLVLNTPSGVVSTPTLFLFSFGFSSVPSRYLVAFVTVVALAFVAKNLIRSSAGRALMAVRDHETAAELTGVDTTRAKLTAFAVSGFYCGVAGALWAFLYLGNVEIEAFSLHRSFQILFMVIIGGLGSILGSFLGAAFIVLLPVAIANAATLFGEALKPDVLANLELMIFGALIVAFLIIEPSGLARLAVKAKDRLRRWPLPY</sequence>
<dbReference type="InterPro" id="IPR043428">
    <property type="entry name" value="LivM-like"/>
</dbReference>
<comment type="caution">
    <text evidence="7">The sequence shown here is derived from an EMBL/GenBank/DDBJ whole genome shotgun (WGS) entry which is preliminary data.</text>
</comment>
<evidence type="ECO:0000313" key="7">
    <source>
        <dbReference type="EMBL" id="GLI25153.1"/>
    </source>
</evidence>
<keyword evidence="4 6" id="KW-1133">Transmembrane helix</keyword>
<feature type="transmembrane region" description="Helical" evidence="6">
    <location>
        <begin position="76"/>
        <end position="96"/>
    </location>
</feature>
<evidence type="ECO:0000313" key="9">
    <source>
        <dbReference type="Proteomes" id="UP001144397"/>
    </source>
</evidence>
<dbReference type="Proteomes" id="UP001144397">
    <property type="component" value="Unassembled WGS sequence"/>
</dbReference>
<evidence type="ECO:0000256" key="4">
    <source>
        <dbReference type="ARBA" id="ARBA00022989"/>
    </source>
</evidence>
<proteinExistence type="predicted"/>
<feature type="transmembrane region" description="Helical" evidence="6">
    <location>
        <begin position="318"/>
        <end position="341"/>
    </location>
</feature>
<name>A0A9W6CMJ3_XANFL</name>
<evidence type="ECO:0000313" key="8">
    <source>
        <dbReference type="EMBL" id="MDR6336578.1"/>
    </source>
</evidence>
<keyword evidence="2" id="KW-1003">Cell membrane</keyword>
<evidence type="ECO:0000256" key="5">
    <source>
        <dbReference type="ARBA" id="ARBA00023136"/>
    </source>
</evidence>